<proteinExistence type="predicted"/>
<dbReference type="Proteomes" id="UP000238982">
    <property type="component" value="Unassembled WGS sequence"/>
</dbReference>
<sequence length="111" mass="12595">MAAPRKARRTGSKRIDHRENVMDDQQNVKNGDREAQIRERAYRLWQDAGSPDGNAEAYWLMAERQLDAEGGATAATEPPLEQSAKRRIPGEPLQEDDTALSDELAHDRRRI</sequence>
<organism evidence="2 3">
    <name type="scientific">Burkholderia multivorans</name>
    <dbReference type="NCBI Taxonomy" id="87883"/>
    <lineage>
        <taxon>Bacteria</taxon>
        <taxon>Pseudomonadati</taxon>
        <taxon>Pseudomonadota</taxon>
        <taxon>Betaproteobacteria</taxon>
        <taxon>Burkholderiales</taxon>
        <taxon>Burkholderiaceae</taxon>
        <taxon>Burkholderia</taxon>
        <taxon>Burkholderia cepacia complex</taxon>
    </lineage>
</organism>
<dbReference type="OMA" id="AYELWES"/>
<dbReference type="InterPro" id="IPR021327">
    <property type="entry name" value="DUF2934"/>
</dbReference>
<dbReference type="EMBL" id="PVGH01000029">
    <property type="protein sequence ID" value="PRF64350.1"/>
    <property type="molecule type" value="Genomic_DNA"/>
</dbReference>
<feature type="region of interest" description="Disordered" evidence="1">
    <location>
        <begin position="69"/>
        <end position="111"/>
    </location>
</feature>
<dbReference type="OrthoDB" id="8909820at2"/>
<protein>
    <submittedName>
        <fullName evidence="2">DUF2934 domain-containing protein</fullName>
    </submittedName>
</protein>
<name>A0A2S9M8P7_9BURK</name>
<gene>
    <name evidence="2" type="ORF">C6Q15_05695</name>
</gene>
<comment type="caution">
    <text evidence="2">The sequence shown here is derived from an EMBL/GenBank/DDBJ whole genome shotgun (WGS) entry which is preliminary data.</text>
</comment>
<evidence type="ECO:0000256" key="1">
    <source>
        <dbReference type="SAM" id="MobiDB-lite"/>
    </source>
</evidence>
<evidence type="ECO:0000313" key="3">
    <source>
        <dbReference type="Proteomes" id="UP000238982"/>
    </source>
</evidence>
<dbReference type="AlphaFoldDB" id="A0A2S9M8P7"/>
<accession>A0A2S9M8P7</accession>
<reference evidence="2 3" key="1">
    <citation type="submission" date="2018-03" db="EMBL/GenBank/DDBJ databases">
        <authorList>
            <person name="Keele B.F."/>
        </authorList>
    </citation>
    <scope>NUCLEOTIDE SEQUENCE [LARGE SCALE GENOMIC DNA]</scope>
    <source>
        <strain evidence="2 3">AU19729</strain>
    </source>
</reference>
<evidence type="ECO:0000313" key="2">
    <source>
        <dbReference type="EMBL" id="PRF64350.1"/>
    </source>
</evidence>
<dbReference type="Pfam" id="PF11154">
    <property type="entry name" value="DUF2934"/>
    <property type="match status" value="1"/>
</dbReference>
<dbReference type="GeneID" id="93168623"/>
<dbReference type="KEGG" id="bmk:DM80_5758"/>
<dbReference type="RefSeq" id="WP_012217938.1">
    <property type="nucleotide sequence ID" value="NZ_CADFDE010000009.1"/>
</dbReference>